<keyword evidence="2" id="KW-0812">Transmembrane</keyword>
<evidence type="ECO:0000256" key="2">
    <source>
        <dbReference type="SAM" id="Phobius"/>
    </source>
</evidence>
<evidence type="ECO:0000313" key="3">
    <source>
        <dbReference type="EMBL" id="SOQ47801.1"/>
    </source>
</evidence>
<keyword evidence="1" id="KW-0732">Signal</keyword>
<organism evidence="3">
    <name type="scientific">Spodoptera frugiperda</name>
    <name type="common">Fall armyworm</name>
    <dbReference type="NCBI Taxonomy" id="7108"/>
    <lineage>
        <taxon>Eukaryota</taxon>
        <taxon>Metazoa</taxon>
        <taxon>Ecdysozoa</taxon>
        <taxon>Arthropoda</taxon>
        <taxon>Hexapoda</taxon>
        <taxon>Insecta</taxon>
        <taxon>Pterygota</taxon>
        <taxon>Neoptera</taxon>
        <taxon>Endopterygota</taxon>
        <taxon>Lepidoptera</taxon>
        <taxon>Glossata</taxon>
        <taxon>Ditrysia</taxon>
        <taxon>Noctuoidea</taxon>
        <taxon>Noctuidae</taxon>
        <taxon>Amphipyrinae</taxon>
        <taxon>Spodoptera</taxon>
    </lineage>
</organism>
<evidence type="ECO:0000256" key="1">
    <source>
        <dbReference type="ARBA" id="ARBA00022729"/>
    </source>
</evidence>
<keyword evidence="2" id="KW-0472">Membrane</keyword>
<dbReference type="AlphaFoldDB" id="A0A2H1W3Y8"/>
<proteinExistence type="predicted"/>
<sequence length="284" mass="32897">MLENIFNNIAMKRLKLKRKHLWKFYVFPLIFFTTVTCYPTTKPEVETPEVRDEKHFPNGTVIGRYTYMDNEGNPIQVKYYADDASYGVELKSIKVVDSEHEPLPLPTKVHSTHVAQKENHAQKNPNRFDYTVLKSTDPDTKMSTDFNPNFPSAQTGYPTGYQSGYPTGYQTGYPTGYQPGYPTGYQTGYPTGSQNQNGYPAGYKYKNDPFDFLKDVNKANHYKVEKEKPNPDYDIFYQNELRGAKKCSKQKVRVYYDENEANRKLRSAVQVNTYNDADKFCEQF</sequence>
<name>A0A2H1W3Y8_SPOFR</name>
<feature type="transmembrane region" description="Helical" evidence="2">
    <location>
        <begin position="21"/>
        <end position="41"/>
    </location>
</feature>
<dbReference type="InterPro" id="IPR000618">
    <property type="entry name" value="Insect_cuticle"/>
</dbReference>
<protein>
    <submittedName>
        <fullName evidence="3">SFRICE_016507</fullName>
    </submittedName>
</protein>
<gene>
    <name evidence="3" type="ORF">SFRICE_016507</name>
</gene>
<keyword evidence="2" id="KW-1133">Transmembrane helix</keyword>
<accession>A0A2H1W3Y8</accession>
<dbReference type="Pfam" id="PF00379">
    <property type="entry name" value="Chitin_bind_4"/>
    <property type="match status" value="1"/>
</dbReference>
<dbReference type="EMBL" id="ODYU01006176">
    <property type="protein sequence ID" value="SOQ47801.1"/>
    <property type="molecule type" value="Genomic_DNA"/>
</dbReference>
<reference evidence="3" key="1">
    <citation type="submission" date="2016-07" db="EMBL/GenBank/DDBJ databases">
        <authorList>
            <person name="Bretaudeau A."/>
        </authorList>
    </citation>
    <scope>NUCLEOTIDE SEQUENCE</scope>
    <source>
        <strain evidence="3">Rice</strain>
        <tissue evidence="3">Whole body</tissue>
    </source>
</reference>